<reference evidence="7 8" key="1">
    <citation type="journal article" date="2024" name="Proc. Natl. Acad. Sci. U.S.A.">
        <title>The genetic regulatory architecture and epigenomic basis for age-related changes in rattlesnake venom.</title>
        <authorList>
            <person name="Hogan M.P."/>
            <person name="Holding M.L."/>
            <person name="Nystrom G.S."/>
            <person name="Colston T.J."/>
            <person name="Bartlett D.A."/>
            <person name="Mason A.J."/>
            <person name="Ellsworth S.A."/>
            <person name="Rautsaw R.M."/>
            <person name="Lawrence K.C."/>
            <person name="Strickland J.L."/>
            <person name="He B."/>
            <person name="Fraser P."/>
            <person name="Margres M.J."/>
            <person name="Gilbert D.M."/>
            <person name="Gibbs H.L."/>
            <person name="Parkinson C.L."/>
            <person name="Rokyta D.R."/>
        </authorList>
    </citation>
    <scope>NUCLEOTIDE SEQUENCE [LARGE SCALE GENOMIC DNA]</scope>
    <source>
        <strain evidence="7">DRR0105</strain>
    </source>
</reference>
<dbReference type="GO" id="GO:0048484">
    <property type="term" value="P:enteric nervous system development"/>
    <property type="evidence" value="ECO:0007669"/>
    <property type="project" value="TreeGrafter"/>
</dbReference>
<organism evidence="7 8">
    <name type="scientific">Crotalus adamanteus</name>
    <name type="common">Eastern diamondback rattlesnake</name>
    <dbReference type="NCBI Taxonomy" id="8729"/>
    <lineage>
        <taxon>Eukaryota</taxon>
        <taxon>Metazoa</taxon>
        <taxon>Chordata</taxon>
        <taxon>Craniata</taxon>
        <taxon>Vertebrata</taxon>
        <taxon>Euteleostomi</taxon>
        <taxon>Lepidosauria</taxon>
        <taxon>Squamata</taxon>
        <taxon>Bifurcata</taxon>
        <taxon>Unidentata</taxon>
        <taxon>Episquamata</taxon>
        <taxon>Toxicofera</taxon>
        <taxon>Serpentes</taxon>
        <taxon>Colubroidea</taxon>
        <taxon>Viperidae</taxon>
        <taxon>Crotalinae</taxon>
        <taxon>Crotalus</taxon>
    </lineage>
</organism>
<name>A0AAW1B185_CROAD</name>
<dbReference type="GO" id="GO:0007422">
    <property type="term" value="P:peripheral nervous system development"/>
    <property type="evidence" value="ECO:0007669"/>
    <property type="project" value="TreeGrafter"/>
</dbReference>
<dbReference type="Proteomes" id="UP001474421">
    <property type="component" value="Unassembled WGS sequence"/>
</dbReference>
<dbReference type="GO" id="GO:0005634">
    <property type="term" value="C:nucleus"/>
    <property type="evidence" value="ECO:0007669"/>
    <property type="project" value="UniProtKB-SubCell"/>
</dbReference>
<dbReference type="GO" id="GO:0000122">
    <property type="term" value="P:negative regulation of transcription by RNA polymerase II"/>
    <property type="evidence" value="ECO:0007669"/>
    <property type="project" value="TreeGrafter"/>
</dbReference>
<feature type="compositionally biased region" description="Basic and acidic residues" evidence="6">
    <location>
        <begin position="186"/>
        <end position="202"/>
    </location>
</feature>
<feature type="region of interest" description="Disordered" evidence="6">
    <location>
        <begin position="180"/>
        <end position="207"/>
    </location>
</feature>
<evidence type="ECO:0000256" key="5">
    <source>
        <dbReference type="ARBA" id="ARBA00023242"/>
    </source>
</evidence>
<dbReference type="PANTHER" id="PTHR45803">
    <property type="entry name" value="SOX100B"/>
    <property type="match status" value="1"/>
</dbReference>
<dbReference type="GO" id="GO:0002009">
    <property type="term" value="P:morphogenesis of an epithelium"/>
    <property type="evidence" value="ECO:0007669"/>
    <property type="project" value="TreeGrafter"/>
</dbReference>
<dbReference type="EMBL" id="JAOTOJ010000009">
    <property type="protein sequence ID" value="KAK9395575.1"/>
    <property type="molecule type" value="Genomic_DNA"/>
</dbReference>
<accession>A0AAW1B185</accession>
<evidence type="ECO:0000313" key="7">
    <source>
        <dbReference type="EMBL" id="KAK9395575.1"/>
    </source>
</evidence>
<evidence type="ECO:0000256" key="1">
    <source>
        <dbReference type="ARBA" id="ARBA00004123"/>
    </source>
</evidence>
<evidence type="ECO:0000256" key="6">
    <source>
        <dbReference type="SAM" id="MobiDB-lite"/>
    </source>
</evidence>
<keyword evidence="4" id="KW-0804">Transcription</keyword>
<keyword evidence="8" id="KW-1185">Reference proteome</keyword>
<evidence type="ECO:0000256" key="3">
    <source>
        <dbReference type="ARBA" id="ARBA00023125"/>
    </source>
</evidence>
<gene>
    <name evidence="7" type="ORF">NXF25_018936</name>
</gene>
<dbReference type="GO" id="GO:0014032">
    <property type="term" value="P:neural crest cell development"/>
    <property type="evidence" value="ECO:0007669"/>
    <property type="project" value="TreeGrafter"/>
</dbReference>
<evidence type="ECO:0000313" key="8">
    <source>
        <dbReference type="Proteomes" id="UP001474421"/>
    </source>
</evidence>
<comment type="caution">
    <text evidence="7">The sequence shown here is derived from an EMBL/GenBank/DDBJ whole genome shotgun (WGS) entry which is preliminary data.</text>
</comment>
<sequence>MICVGGNGGGGTVIRTVARPGLGGPIGAPIFPPPTMTGCYSLHWESKAGCDHLAPGQKELATWATGAGGGSALPKGRQLLAGNLPRSPALSAPGQGWRRRGHNRGLAIAAQASLCPIGGFLAEAAEGRPGGQGSRPCPEPPDSHWVAARRWPGFLSSLLAIRALWPSALSPHRFRPGSTACHFKGSGREGGARHRTPGEQRAARRGGTRAAPACPLFQLGVPLASFRASPAAAINVESLKCCPPCPEPPQPPPQPLCLRRRAHHQGWGREEAKIYATPKPAVCWLFASNQRQRPTPRRKWPFPVSRIAANGRFWHGVDLCLQPEGNSRQTASFGVAWIFASVWRQRAMPHQNRPFADSYPVLKGYDWSLVPMPVWGHGALKAKPHVKQPMNAFQVWV</sequence>
<evidence type="ECO:0000256" key="4">
    <source>
        <dbReference type="ARBA" id="ARBA00023163"/>
    </source>
</evidence>
<proteinExistence type="predicted"/>
<protein>
    <submittedName>
        <fullName evidence="7">Transcription factor SOX-8</fullName>
    </submittedName>
</protein>
<dbReference type="PANTHER" id="PTHR45803:SF2">
    <property type="entry name" value="TRANSCRIPTION FACTOR SOX-8"/>
    <property type="match status" value="1"/>
</dbReference>
<comment type="subcellular location">
    <subcellularLocation>
        <location evidence="1">Nucleus</location>
    </subcellularLocation>
</comment>
<keyword evidence="2" id="KW-0805">Transcription regulation</keyword>
<keyword evidence="3" id="KW-0238">DNA-binding</keyword>
<dbReference type="AlphaFoldDB" id="A0AAW1B185"/>
<dbReference type="GO" id="GO:0000981">
    <property type="term" value="F:DNA-binding transcription factor activity, RNA polymerase II-specific"/>
    <property type="evidence" value="ECO:0007669"/>
    <property type="project" value="TreeGrafter"/>
</dbReference>
<evidence type="ECO:0000256" key="2">
    <source>
        <dbReference type="ARBA" id="ARBA00023015"/>
    </source>
</evidence>
<dbReference type="GO" id="GO:0000978">
    <property type="term" value="F:RNA polymerase II cis-regulatory region sequence-specific DNA binding"/>
    <property type="evidence" value="ECO:0007669"/>
    <property type="project" value="TreeGrafter"/>
</dbReference>
<keyword evidence="5" id="KW-0539">Nucleus</keyword>
<dbReference type="InterPro" id="IPR050917">
    <property type="entry name" value="SOX_TF"/>
</dbReference>